<gene>
    <name evidence="1" type="ORF">HA336_05385</name>
</gene>
<comment type="caution">
    <text evidence="1">The sequence shown here is derived from an EMBL/GenBank/DDBJ whole genome shotgun (WGS) entry which is preliminary data.</text>
</comment>
<organism evidence="1 2">
    <name type="scientific">Methanopyrus kandleri</name>
    <dbReference type="NCBI Taxonomy" id="2320"/>
    <lineage>
        <taxon>Archaea</taxon>
        <taxon>Methanobacteriati</taxon>
        <taxon>Methanobacteriota</taxon>
        <taxon>Methanomada group</taxon>
        <taxon>Methanopyri</taxon>
        <taxon>Methanopyrales</taxon>
        <taxon>Methanopyraceae</taxon>
        <taxon>Methanopyrus</taxon>
    </lineage>
</organism>
<sequence>MFRSIGGHPAVVLFQYLMKNLGEPYRMIIERVDRRERPFKVRVVVEPE</sequence>
<reference evidence="1" key="1">
    <citation type="journal article" date="2020" name="bioRxiv">
        <title>A rank-normalized archaeal taxonomy based on genome phylogeny resolves widespread incomplete and uneven classifications.</title>
        <authorList>
            <person name="Rinke C."/>
            <person name="Chuvochina M."/>
            <person name="Mussig A.J."/>
            <person name="Chaumeil P.-A."/>
            <person name="Waite D.W."/>
            <person name="Whitman W.B."/>
            <person name="Parks D.H."/>
            <person name="Hugenholtz P."/>
        </authorList>
    </citation>
    <scope>NUCLEOTIDE SEQUENCE</scope>
    <source>
        <strain evidence="1">UBA8853</strain>
    </source>
</reference>
<dbReference type="GeneID" id="43496548"/>
<accession>A0A832TI71</accession>
<evidence type="ECO:0000313" key="2">
    <source>
        <dbReference type="Proteomes" id="UP000619545"/>
    </source>
</evidence>
<proteinExistence type="predicted"/>
<evidence type="ECO:0000313" key="1">
    <source>
        <dbReference type="EMBL" id="HII70648.1"/>
    </source>
</evidence>
<protein>
    <submittedName>
        <fullName evidence="1">Uncharacterized protein</fullName>
    </submittedName>
</protein>
<dbReference type="Proteomes" id="UP000619545">
    <property type="component" value="Unassembled WGS sequence"/>
</dbReference>
<dbReference type="EMBL" id="DUJS01000004">
    <property type="protein sequence ID" value="HII70648.1"/>
    <property type="molecule type" value="Genomic_DNA"/>
</dbReference>
<name>A0A832TI71_9EURY</name>
<dbReference type="AlphaFoldDB" id="A0A832TI71"/>
<dbReference type="RefSeq" id="WP_158295867.1">
    <property type="nucleotide sequence ID" value="NZ_DUJS01000004.1"/>
</dbReference>